<sequence length="671" mass="77096">MKLKCVSIISLFFVFASAVSAQKNNKNKFEDVTPADFATSIYSLDSNANAIVLKDAGKSTFEGGGKGDFELHFNHHKRMRILNKSAFDEATIELYFYYSNNTEERIEDWQATTYNLVNGQVVATKLDKSALLKEKYNDHYNVRKFTFPNVKEGSIIEYSYTIISPFYTHLQPWNFQSDIPALWSEYEVTIPNDIFDYVLIKQGYLPYAVDTSSTGYGHYSISTSSISTTERSETFNLNSATITAKWAIKDVPALKAQSFITSLENYRSRIEFQLKRIKYSESNIEEYMSDWYKTTERLNKREDFGMAITANNGFLADDLKRVTLGAKDDYTKAKKVYEYVRDNYNCTDYSAIFVSTTLKKVYDTKSGSVADLNLLLVAALKRLNFEAAPALLSTRNNGFSNEVYPLLNKFNYVICRVKIGDQYYLLDASESRLGFGKLPRRDINNSARVIDTYPALVELSSDSITEVKMTSVFAINDGKKISASVSTQYGNFESMDMRELFYKTKPEAYLEDLKKSFTIEPELSNIEIDSLKIYEEPITVKYDMNFGFNDEDIIYFNPILADAEKTNPFTAANRYYPVEMLSREDKTYVLNMEIPAGYKIDELPKSARIKLNEDEGMFEYIIAASSTQIQLRCRLVLKKALFEPEDYETLRDFYTFVVQKQAEQIVFKKIQ</sequence>
<feature type="chain" id="PRO_5035212739" evidence="1">
    <location>
        <begin position="22"/>
        <end position="671"/>
    </location>
</feature>
<feature type="signal peptide" evidence="1">
    <location>
        <begin position="1"/>
        <end position="21"/>
    </location>
</feature>
<organism evidence="4 5">
    <name type="scientific">Limnovirga soli</name>
    <dbReference type="NCBI Taxonomy" id="2656915"/>
    <lineage>
        <taxon>Bacteria</taxon>
        <taxon>Pseudomonadati</taxon>
        <taxon>Bacteroidota</taxon>
        <taxon>Chitinophagia</taxon>
        <taxon>Chitinophagales</taxon>
        <taxon>Chitinophagaceae</taxon>
        <taxon>Limnovirga</taxon>
    </lineage>
</organism>
<reference evidence="4" key="1">
    <citation type="submission" date="2019-10" db="EMBL/GenBank/DDBJ databases">
        <title>Draft genome sequence of Panacibacter sp. KCS-6.</title>
        <authorList>
            <person name="Yim K.J."/>
        </authorList>
    </citation>
    <scope>NUCLEOTIDE SEQUENCE</scope>
    <source>
        <strain evidence="4">KCS-6</strain>
    </source>
</reference>
<dbReference type="SUPFAM" id="SSF54001">
    <property type="entry name" value="Cysteine proteinases"/>
    <property type="match status" value="1"/>
</dbReference>
<feature type="domain" description="Transglutaminase-like" evidence="2">
    <location>
        <begin position="320"/>
        <end position="395"/>
    </location>
</feature>
<keyword evidence="1" id="KW-0732">Signal</keyword>
<dbReference type="EMBL" id="WHPF01000009">
    <property type="protein sequence ID" value="NNV56613.1"/>
    <property type="molecule type" value="Genomic_DNA"/>
</dbReference>
<feature type="domain" description="DUF3857" evidence="3">
    <location>
        <begin position="73"/>
        <end position="194"/>
    </location>
</feature>
<dbReference type="RefSeq" id="WP_171608554.1">
    <property type="nucleotide sequence ID" value="NZ_WHPF01000009.1"/>
</dbReference>
<dbReference type="InterPro" id="IPR024618">
    <property type="entry name" value="DUF3857"/>
</dbReference>
<evidence type="ECO:0000256" key="1">
    <source>
        <dbReference type="SAM" id="SignalP"/>
    </source>
</evidence>
<protein>
    <submittedName>
        <fullName evidence="4">DUF3857 domain-containing protein</fullName>
    </submittedName>
</protein>
<evidence type="ECO:0000313" key="4">
    <source>
        <dbReference type="EMBL" id="NNV56613.1"/>
    </source>
</evidence>
<evidence type="ECO:0000259" key="3">
    <source>
        <dbReference type="Pfam" id="PF12969"/>
    </source>
</evidence>
<dbReference type="Pfam" id="PF01841">
    <property type="entry name" value="Transglut_core"/>
    <property type="match status" value="1"/>
</dbReference>
<dbReference type="Gene3D" id="2.60.120.1130">
    <property type="match status" value="1"/>
</dbReference>
<dbReference type="AlphaFoldDB" id="A0A8J8JU34"/>
<accession>A0A8J8JU34</accession>
<dbReference type="Proteomes" id="UP000598971">
    <property type="component" value="Unassembled WGS sequence"/>
</dbReference>
<evidence type="ECO:0000259" key="2">
    <source>
        <dbReference type="Pfam" id="PF01841"/>
    </source>
</evidence>
<evidence type="ECO:0000313" key="5">
    <source>
        <dbReference type="Proteomes" id="UP000598971"/>
    </source>
</evidence>
<keyword evidence="5" id="KW-1185">Reference proteome</keyword>
<dbReference type="InterPro" id="IPR038765">
    <property type="entry name" value="Papain-like_cys_pep_sf"/>
</dbReference>
<proteinExistence type="predicted"/>
<dbReference type="Gene3D" id="3.10.620.30">
    <property type="match status" value="1"/>
</dbReference>
<comment type="caution">
    <text evidence="4">The sequence shown here is derived from an EMBL/GenBank/DDBJ whole genome shotgun (WGS) entry which is preliminary data.</text>
</comment>
<dbReference type="Gene3D" id="2.60.40.3140">
    <property type="match status" value="1"/>
</dbReference>
<dbReference type="Pfam" id="PF12969">
    <property type="entry name" value="DUF3857"/>
    <property type="match status" value="1"/>
</dbReference>
<dbReference type="InterPro" id="IPR002931">
    <property type="entry name" value="Transglutaminase-like"/>
</dbReference>
<name>A0A8J8JU34_9BACT</name>
<gene>
    <name evidence="4" type="ORF">GD597_14165</name>
</gene>